<evidence type="ECO:0000313" key="5">
    <source>
        <dbReference type="EnsemblPlants" id="EMT20605"/>
    </source>
</evidence>
<keyword evidence="4" id="KW-0949">S-adenosyl-L-methionine</keyword>
<dbReference type="PANTHER" id="PTHR10629">
    <property type="entry name" value="CYTOSINE-SPECIFIC METHYLTRANSFERASE"/>
    <property type="match status" value="1"/>
</dbReference>
<dbReference type="InterPro" id="IPR050390">
    <property type="entry name" value="C5-Methyltransferase"/>
</dbReference>
<dbReference type="EnsemblPlants" id="EMT20605">
    <property type="protein sequence ID" value="EMT20605"/>
    <property type="gene ID" value="F775_04684"/>
</dbReference>
<dbReference type="GO" id="GO:0005634">
    <property type="term" value="C:nucleus"/>
    <property type="evidence" value="ECO:0007669"/>
    <property type="project" value="TreeGrafter"/>
</dbReference>
<dbReference type="Gene3D" id="3.90.120.10">
    <property type="entry name" value="DNA Methylase, subunit A, domain 2"/>
    <property type="match status" value="1"/>
</dbReference>
<dbReference type="SUPFAM" id="SSF53335">
    <property type="entry name" value="S-adenosyl-L-methionine-dependent methyltransferases"/>
    <property type="match status" value="1"/>
</dbReference>
<evidence type="ECO:0000256" key="3">
    <source>
        <dbReference type="ARBA" id="ARBA00022679"/>
    </source>
</evidence>
<dbReference type="GO" id="GO:0003886">
    <property type="term" value="F:DNA (cytosine-5-)-methyltransferase activity"/>
    <property type="evidence" value="ECO:0007669"/>
    <property type="project" value="UniProtKB-EC"/>
</dbReference>
<name>R7WG42_AEGTA</name>
<keyword evidence="3" id="KW-0808">Transferase</keyword>
<dbReference type="EC" id="2.1.1.37" evidence="1"/>
<dbReference type="Pfam" id="PF00145">
    <property type="entry name" value="DNA_methylase"/>
    <property type="match status" value="1"/>
</dbReference>
<evidence type="ECO:0000256" key="2">
    <source>
        <dbReference type="ARBA" id="ARBA00022603"/>
    </source>
</evidence>
<organism evidence="5">
    <name type="scientific">Aegilops tauschii</name>
    <name type="common">Tausch's goatgrass</name>
    <name type="synonym">Aegilops squarrosa</name>
    <dbReference type="NCBI Taxonomy" id="37682"/>
    <lineage>
        <taxon>Eukaryota</taxon>
        <taxon>Viridiplantae</taxon>
        <taxon>Streptophyta</taxon>
        <taxon>Embryophyta</taxon>
        <taxon>Tracheophyta</taxon>
        <taxon>Spermatophyta</taxon>
        <taxon>Magnoliopsida</taxon>
        <taxon>Liliopsida</taxon>
        <taxon>Poales</taxon>
        <taxon>Poaceae</taxon>
        <taxon>BOP clade</taxon>
        <taxon>Pooideae</taxon>
        <taxon>Triticodae</taxon>
        <taxon>Triticeae</taxon>
        <taxon>Triticinae</taxon>
        <taxon>Aegilops</taxon>
    </lineage>
</organism>
<dbReference type="InterPro" id="IPR029063">
    <property type="entry name" value="SAM-dependent_MTases_sf"/>
</dbReference>
<dbReference type="GO" id="GO:0003677">
    <property type="term" value="F:DNA binding"/>
    <property type="evidence" value="ECO:0007669"/>
    <property type="project" value="TreeGrafter"/>
</dbReference>
<dbReference type="AlphaFoldDB" id="R7WG42"/>
<evidence type="ECO:0000256" key="1">
    <source>
        <dbReference type="ARBA" id="ARBA00011975"/>
    </source>
</evidence>
<accession>R7WG42</accession>
<dbReference type="Gene3D" id="3.40.50.150">
    <property type="entry name" value="Vaccinia Virus protein VP39"/>
    <property type="match status" value="1"/>
</dbReference>
<dbReference type="GO" id="GO:0032259">
    <property type="term" value="P:methylation"/>
    <property type="evidence" value="ECO:0007669"/>
    <property type="project" value="UniProtKB-KW"/>
</dbReference>
<proteinExistence type="predicted"/>
<reference evidence="5" key="1">
    <citation type="submission" date="2015-06" db="UniProtKB">
        <authorList>
            <consortium name="EnsemblPlants"/>
        </authorList>
    </citation>
    <scope>IDENTIFICATION</scope>
</reference>
<dbReference type="InterPro" id="IPR001525">
    <property type="entry name" value="C5_MeTfrase"/>
</dbReference>
<keyword evidence="2" id="KW-0489">Methyltransferase</keyword>
<dbReference type="PANTHER" id="PTHR10629:SF59">
    <property type="entry name" value="DNA (CYTOSINE-5)-METHYLTRANSFERASE CMT1"/>
    <property type="match status" value="1"/>
</dbReference>
<sequence>MYYSVAYSTFANLPPDVEDDGVSSSETTSYISWDNVDTPDGKAVTKLAGCGAMSTGCYMGAALTGINLKNRWAVDTNEHVCSAVGDNHPCTKTYVRVIQQRMIKYASGLSVSPESIIEFVESGYREGILPLPQYVVAYDKTEDKHLKKALVLRDAISDLPKMKDYSFADAAPVEGKLFDHQPLKLNKDDYARVRQFPVKKVPGYAMSFMERKSSKPFRRVWWDEIVPTVVTRAEPHNHVILHSTQDRVLTIRENARLQGFPDYYRLFGTIEQKYTQVGNAVAVPVARSLGRAYKGEIDGDRPLFELPESFSLLDQASATRSPAGVGILSGEVE</sequence>
<dbReference type="GO" id="GO:0044027">
    <property type="term" value="P:negative regulation of gene expression via chromosomal CpG island methylation"/>
    <property type="evidence" value="ECO:0007669"/>
    <property type="project" value="TreeGrafter"/>
</dbReference>
<evidence type="ECO:0000256" key="4">
    <source>
        <dbReference type="ARBA" id="ARBA00022691"/>
    </source>
</evidence>
<dbReference type="ExpressionAtlas" id="R7WG42">
    <property type="expression patterns" value="baseline"/>
</dbReference>
<protein>
    <recommendedName>
        <fullName evidence="1">DNA (cytosine-5-)-methyltransferase</fullName>
        <ecNumber evidence="1">2.1.1.37</ecNumber>
    </recommendedName>
</protein>